<evidence type="ECO:0000313" key="5">
    <source>
        <dbReference type="Proteomes" id="UP000807469"/>
    </source>
</evidence>
<comment type="caution">
    <text evidence="4">The sequence shown here is derived from an EMBL/GenBank/DDBJ whole genome shotgun (WGS) entry which is preliminary data.</text>
</comment>
<dbReference type="GO" id="GO:0032259">
    <property type="term" value="P:methylation"/>
    <property type="evidence" value="ECO:0007669"/>
    <property type="project" value="UniProtKB-KW"/>
</dbReference>
<keyword evidence="3" id="KW-0949">S-adenosyl-L-methionine</keyword>
<dbReference type="SUPFAM" id="SSF82199">
    <property type="entry name" value="SET domain"/>
    <property type="match status" value="1"/>
</dbReference>
<dbReference type="InterPro" id="IPR050600">
    <property type="entry name" value="SETD3_SETD6_MTase"/>
</dbReference>
<evidence type="ECO:0000313" key="4">
    <source>
        <dbReference type="EMBL" id="KAF9477385.1"/>
    </source>
</evidence>
<sequence length="473" mass="53530">MDPDNTQHPRWNALIDWLAAHGMDVSPEKFPVQARSSPDAGYGLFALRPIEPSIPLFSIPPKALLNSLTLAPHYPPAQPKLTCTQFVSLHLLLHRPKKGHTSSDPLFGPYISVLPEDFDSHPLTWLWKKERRKNDLLETRLVEVLPSRVLAKLDKMGNLFEIDWNTTKFYLRRNPTLTGSQFLDDLEDSYLWAWLNVNTRCVYHRLMKSRSDPDNMTLCPILDFANHAENPPYCIPLPTKSEIWNTGPLGKGKFGEKFVLLSPSPSTTSAGSEIYLRYGPHSNATLFSEYGFVLPHDTTGFGEDGYIGEFELLEPVEALFKERGVVGVWMKEILVAEGYWGDWTLYSTPAPAHPSYRLITALRLYHLIPLSTNAIPLNSEQLLDQWRNTTLGKQDKISEENETFWRGTLLALCWNVIQNGKAGIERVQKVDGGHPSSTTFLLASAKASIESLWREEVTIASAMIRSLENNEEF</sequence>
<dbReference type="PANTHER" id="PTHR13271:SF47">
    <property type="entry name" value="ACTIN-HISTIDINE N-METHYLTRANSFERASE"/>
    <property type="match status" value="1"/>
</dbReference>
<keyword evidence="2" id="KW-0808">Transferase</keyword>
<proteinExistence type="predicted"/>
<reference evidence="4" key="1">
    <citation type="submission" date="2020-11" db="EMBL/GenBank/DDBJ databases">
        <authorList>
            <consortium name="DOE Joint Genome Institute"/>
            <person name="Ahrendt S."/>
            <person name="Riley R."/>
            <person name="Andreopoulos W."/>
            <person name="Labutti K."/>
            <person name="Pangilinan J."/>
            <person name="Ruiz-Duenas F.J."/>
            <person name="Barrasa J.M."/>
            <person name="Sanchez-Garcia M."/>
            <person name="Camarero S."/>
            <person name="Miyauchi S."/>
            <person name="Serrano A."/>
            <person name="Linde D."/>
            <person name="Babiker R."/>
            <person name="Drula E."/>
            <person name="Ayuso-Fernandez I."/>
            <person name="Pacheco R."/>
            <person name="Padilla G."/>
            <person name="Ferreira P."/>
            <person name="Barriuso J."/>
            <person name="Kellner H."/>
            <person name="Castanera R."/>
            <person name="Alfaro M."/>
            <person name="Ramirez L."/>
            <person name="Pisabarro A.G."/>
            <person name="Kuo A."/>
            <person name="Tritt A."/>
            <person name="Lipzen A."/>
            <person name="He G."/>
            <person name="Yan M."/>
            <person name="Ng V."/>
            <person name="Cullen D."/>
            <person name="Martin F."/>
            <person name="Rosso M.-N."/>
            <person name="Henrissat B."/>
            <person name="Hibbett D."/>
            <person name="Martinez A.T."/>
            <person name="Grigoriev I.V."/>
        </authorList>
    </citation>
    <scope>NUCLEOTIDE SEQUENCE</scope>
    <source>
        <strain evidence="4">CIRM-BRFM 674</strain>
    </source>
</reference>
<dbReference type="Proteomes" id="UP000807469">
    <property type="component" value="Unassembled WGS sequence"/>
</dbReference>
<dbReference type="EMBL" id="MU155263">
    <property type="protein sequence ID" value="KAF9477385.1"/>
    <property type="molecule type" value="Genomic_DNA"/>
</dbReference>
<keyword evidence="5" id="KW-1185">Reference proteome</keyword>
<dbReference type="CDD" id="cd19177">
    <property type="entry name" value="SET_SETD4"/>
    <property type="match status" value="1"/>
</dbReference>
<name>A0A9P6CYD3_9AGAR</name>
<protein>
    <submittedName>
        <fullName evidence="4">SET domain-containing protein</fullName>
    </submittedName>
</protein>
<evidence type="ECO:0000256" key="3">
    <source>
        <dbReference type="ARBA" id="ARBA00022691"/>
    </source>
</evidence>
<dbReference type="InterPro" id="IPR046341">
    <property type="entry name" value="SET_dom_sf"/>
</dbReference>
<dbReference type="PANTHER" id="PTHR13271">
    <property type="entry name" value="UNCHARACTERIZED PUTATIVE METHYLTRANSFERASE"/>
    <property type="match status" value="1"/>
</dbReference>
<accession>A0A9P6CYD3</accession>
<dbReference type="OrthoDB" id="341421at2759"/>
<dbReference type="AlphaFoldDB" id="A0A9P6CYD3"/>
<dbReference type="GO" id="GO:0016279">
    <property type="term" value="F:protein-lysine N-methyltransferase activity"/>
    <property type="evidence" value="ECO:0007669"/>
    <property type="project" value="InterPro"/>
</dbReference>
<organism evidence="4 5">
    <name type="scientific">Pholiota conissans</name>
    <dbReference type="NCBI Taxonomy" id="109636"/>
    <lineage>
        <taxon>Eukaryota</taxon>
        <taxon>Fungi</taxon>
        <taxon>Dikarya</taxon>
        <taxon>Basidiomycota</taxon>
        <taxon>Agaricomycotina</taxon>
        <taxon>Agaricomycetes</taxon>
        <taxon>Agaricomycetidae</taxon>
        <taxon>Agaricales</taxon>
        <taxon>Agaricineae</taxon>
        <taxon>Strophariaceae</taxon>
        <taxon>Pholiota</taxon>
    </lineage>
</organism>
<dbReference type="InterPro" id="IPR044429">
    <property type="entry name" value="SETD4_SET"/>
</dbReference>
<evidence type="ECO:0000256" key="2">
    <source>
        <dbReference type="ARBA" id="ARBA00022679"/>
    </source>
</evidence>
<dbReference type="Gene3D" id="3.90.1410.10">
    <property type="entry name" value="set domain protein methyltransferase, domain 1"/>
    <property type="match status" value="1"/>
</dbReference>
<gene>
    <name evidence="4" type="ORF">BDN70DRAFT_922669</name>
</gene>
<evidence type="ECO:0000256" key="1">
    <source>
        <dbReference type="ARBA" id="ARBA00022603"/>
    </source>
</evidence>
<keyword evidence="1" id="KW-0489">Methyltransferase</keyword>